<dbReference type="Proteomes" id="UP000193560">
    <property type="component" value="Unassembled WGS sequence"/>
</dbReference>
<organism evidence="1 2">
    <name type="scientific">Absidia repens</name>
    <dbReference type="NCBI Taxonomy" id="90262"/>
    <lineage>
        <taxon>Eukaryota</taxon>
        <taxon>Fungi</taxon>
        <taxon>Fungi incertae sedis</taxon>
        <taxon>Mucoromycota</taxon>
        <taxon>Mucoromycotina</taxon>
        <taxon>Mucoromycetes</taxon>
        <taxon>Mucorales</taxon>
        <taxon>Cunninghamellaceae</taxon>
        <taxon>Absidia</taxon>
    </lineage>
</organism>
<dbReference type="STRING" id="90262.A0A1X2HXJ8"/>
<comment type="caution">
    <text evidence="1">The sequence shown here is derived from an EMBL/GenBank/DDBJ whole genome shotgun (WGS) entry which is preliminary data.</text>
</comment>
<gene>
    <name evidence="1" type="ORF">BCR42DRAFT_398534</name>
</gene>
<evidence type="ECO:0000313" key="1">
    <source>
        <dbReference type="EMBL" id="ORZ04747.1"/>
    </source>
</evidence>
<sequence length="336" mass="38751">MASKTNRTIEDTEDLRPGGIMYIVEQRNIRNAIGYYEVKAMLMASTPTISARPHFAKILWILVIEPPRTKWPICDKQRYLKDAVPLARIRVASIGDIIGAKLANPVTRKQLLYRSNRQNNTNDIFDGQAYKNICELGQFDMKYDVAIGLYIDEFSPFEKSSFKNTFVNMMKLQFGSQRNPRKSCKHPYLSDAVVQRIREFIGTWHYRENRRHTVPAVSSLVNHFWHTSFDGCRCCTIKGTHSKDEYDMYCTVLHILGRTSRFEMRTIDNYRSIVEKAIPYLADKTVSEIMNNLVIAIHLCLQRSISMDDIGLGTTPKKNISVNKAWSKFSYGGNRL</sequence>
<accession>A0A1X2HXJ8</accession>
<dbReference type="AlphaFoldDB" id="A0A1X2HXJ8"/>
<protein>
    <submittedName>
        <fullName evidence="1">Uncharacterized protein</fullName>
    </submittedName>
</protein>
<evidence type="ECO:0000313" key="2">
    <source>
        <dbReference type="Proteomes" id="UP000193560"/>
    </source>
</evidence>
<proteinExistence type="predicted"/>
<name>A0A1X2HXJ8_9FUNG</name>
<dbReference type="OrthoDB" id="2263388at2759"/>
<reference evidence="1 2" key="1">
    <citation type="submission" date="2016-07" db="EMBL/GenBank/DDBJ databases">
        <title>Pervasive Adenine N6-methylation of Active Genes in Fungi.</title>
        <authorList>
            <consortium name="DOE Joint Genome Institute"/>
            <person name="Mondo S.J."/>
            <person name="Dannebaum R.O."/>
            <person name="Kuo R.C."/>
            <person name="Labutti K."/>
            <person name="Haridas S."/>
            <person name="Kuo A."/>
            <person name="Salamov A."/>
            <person name="Ahrendt S.R."/>
            <person name="Lipzen A."/>
            <person name="Sullivan W."/>
            <person name="Andreopoulos W.B."/>
            <person name="Clum A."/>
            <person name="Lindquist E."/>
            <person name="Daum C."/>
            <person name="Ramamoorthy G.K."/>
            <person name="Gryganskyi A."/>
            <person name="Culley D."/>
            <person name="Magnuson J.K."/>
            <person name="James T.Y."/>
            <person name="O'Malley M.A."/>
            <person name="Stajich J.E."/>
            <person name="Spatafora J.W."/>
            <person name="Visel A."/>
            <person name="Grigoriev I.V."/>
        </authorList>
    </citation>
    <scope>NUCLEOTIDE SEQUENCE [LARGE SCALE GENOMIC DNA]</scope>
    <source>
        <strain evidence="1 2">NRRL 1336</strain>
    </source>
</reference>
<dbReference type="EMBL" id="MCGE01000048">
    <property type="protein sequence ID" value="ORZ04747.1"/>
    <property type="molecule type" value="Genomic_DNA"/>
</dbReference>
<keyword evidence="2" id="KW-1185">Reference proteome</keyword>